<reference evidence="7" key="1">
    <citation type="submission" date="2022-12" db="EMBL/GenBank/DDBJ databases">
        <authorList>
            <person name="Petersen C."/>
        </authorList>
    </citation>
    <scope>NUCLEOTIDE SEQUENCE</scope>
    <source>
        <strain evidence="7">IBT 29495</strain>
    </source>
</reference>
<evidence type="ECO:0000256" key="3">
    <source>
        <dbReference type="ARBA" id="ARBA00023125"/>
    </source>
</evidence>
<evidence type="ECO:0000256" key="1">
    <source>
        <dbReference type="ARBA" id="ARBA00004123"/>
    </source>
</evidence>
<evidence type="ECO:0000313" key="7">
    <source>
        <dbReference type="EMBL" id="KAJ5504609.1"/>
    </source>
</evidence>
<dbReference type="GO" id="GO:0003677">
    <property type="term" value="F:DNA binding"/>
    <property type="evidence" value="ECO:0007669"/>
    <property type="project" value="UniProtKB-KW"/>
</dbReference>
<dbReference type="SUPFAM" id="SSF55455">
    <property type="entry name" value="SRF-like"/>
    <property type="match status" value="1"/>
</dbReference>
<dbReference type="OrthoDB" id="4348334at2759"/>
<comment type="subcellular location">
    <subcellularLocation>
        <location evidence="1">Nucleus</location>
    </subcellularLocation>
</comment>
<proteinExistence type="predicted"/>
<accession>A0A9W9XWE5</accession>
<dbReference type="GO" id="GO:0005634">
    <property type="term" value="C:nucleus"/>
    <property type="evidence" value="ECO:0007669"/>
    <property type="project" value="UniProtKB-SubCell"/>
</dbReference>
<gene>
    <name evidence="7" type="ORF">N7463_007483</name>
</gene>
<evidence type="ECO:0000259" key="6">
    <source>
        <dbReference type="PROSITE" id="PS50066"/>
    </source>
</evidence>
<dbReference type="AlphaFoldDB" id="A0A9W9XWE5"/>
<evidence type="ECO:0000256" key="4">
    <source>
        <dbReference type="ARBA" id="ARBA00023163"/>
    </source>
</evidence>
<organism evidence="7 8">
    <name type="scientific">Penicillium fimorum</name>
    <dbReference type="NCBI Taxonomy" id="1882269"/>
    <lineage>
        <taxon>Eukaryota</taxon>
        <taxon>Fungi</taxon>
        <taxon>Dikarya</taxon>
        <taxon>Ascomycota</taxon>
        <taxon>Pezizomycotina</taxon>
        <taxon>Eurotiomycetes</taxon>
        <taxon>Eurotiomycetidae</taxon>
        <taxon>Eurotiales</taxon>
        <taxon>Aspergillaceae</taxon>
        <taxon>Penicillium</taxon>
    </lineage>
</organism>
<protein>
    <recommendedName>
        <fullName evidence="6">MADS-box domain-containing protein</fullName>
    </recommendedName>
</protein>
<dbReference type="GO" id="GO:0046983">
    <property type="term" value="F:protein dimerization activity"/>
    <property type="evidence" value="ECO:0007669"/>
    <property type="project" value="InterPro"/>
</dbReference>
<name>A0A9W9XWE5_9EURO</name>
<evidence type="ECO:0000256" key="5">
    <source>
        <dbReference type="ARBA" id="ARBA00023242"/>
    </source>
</evidence>
<keyword evidence="4" id="KW-0804">Transcription</keyword>
<keyword evidence="3" id="KW-0238">DNA-binding</keyword>
<dbReference type="PROSITE" id="PS50066">
    <property type="entry name" value="MADS_BOX_2"/>
    <property type="match status" value="1"/>
</dbReference>
<dbReference type="InterPro" id="IPR002100">
    <property type="entry name" value="TF_MADSbox"/>
</dbReference>
<evidence type="ECO:0000256" key="2">
    <source>
        <dbReference type="ARBA" id="ARBA00023015"/>
    </source>
</evidence>
<dbReference type="Gene3D" id="3.40.1810.10">
    <property type="entry name" value="Transcription factor, MADS-box"/>
    <property type="match status" value="1"/>
</dbReference>
<dbReference type="Pfam" id="PF00319">
    <property type="entry name" value="SRF-TF"/>
    <property type="match status" value="1"/>
</dbReference>
<evidence type="ECO:0000313" key="8">
    <source>
        <dbReference type="Proteomes" id="UP001149954"/>
    </source>
</evidence>
<comment type="caution">
    <text evidence="7">The sequence shown here is derived from an EMBL/GenBank/DDBJ whole genome shotgun (WGS) entry which is preliminary data.</text>
</comment>
<dbReference type="GO" id="GO:0045944">
    <property type="term" value="P:positive regulation of transcription by RNA polymerase II"/>
    <property type="evidence" value="ECO:0007669"/>
    <property type="project" value="UniProtKB-ARBA"/>
</dbReference>
<keyword evidence="2" id="KW-0805">Transcription regulation</keyword>
<keyword evidence="8" id="KW-1185">Reference proteome</keyword>
<keyword evidence="5" id="KW-0539">Nucleus</keyword>
<sequence length="116" mass="13247">MAPSRFDPHRKDRARYNKRTRTLLSKADELAKLCNADVYLIMSHPRGTTVYNSAENPNWPPPDSALETQIPGLKRESQASMTGPLTDPLIEELKRLCEYFALRENLLKEISAEESM</sequence>
<dbReference type="InterPro" id="IPR036879">
    <property type="entry name" value="TF_MADSbox_sf"/>
</dbReference>
<feature type="domain" description="MADS-box" evidence="6">
    <location>
        <begin position="1"/>
        <end position="56"/>
    </location>
</feature>
<reference evidence="7" key="2">
    <citation type="journal article" date="2023" name="IMA Fungus">
        <title>Comparative genomic study of the Penicillium genus elucidates a diverse pangenome and 15 lateral gene transfer events.</title>
        <authorList>
            <person name="Petersen C."/>
            <person name="Sorensen T."/>
            <person name="Nielsen M.R."/>
            <person name="Sondergaard T.E."/>
            <person name="Sorensen J.L."/>
            <person name="Fitzpatrick D.A."/>
            <person name="Frisvad J.C."/>
            <person name="Nielsen K.L."/>
        </authorList>
    </citation>
    <scope>NUCLEOTIDE SEQUENCE</scope>
    <source>
        <strain evidence="7">IBT 29495</strain>
    </source>
</reference>
<dbReference type="Proteomes" id="UP001149954">
    <property type="component" value="Unassembled WGS sequence"/>
</dbReference>
<dbReference type="EMBL" id="JAPWDS010000003">
    <property type="protein sequence ID" value="KAJ5504609.1"/>
    <property type="molecule type" value="Genomic_DNA"/>
</dbReference>